<proteinExistence type="predicted"/>
<name>A0A645HTE7_9ZZZZ</name>
<evidence type="ECO:0000313" key="1">
    <source>
        <dbReference type="EMBL" id="MPN42335.1"/>
    </source>
</evidence>
<dbReference type="Pfam" id="PF10712">
    <property type="entry name" value="NAD-GH"/>
    <property type="match status" value="1"/>
</dbReference>
<reference evidence="1" key="1">
    <citation type="submission" date="2019-08" db="EMBL/GenBank/DDBJ databases">
        <authorList>
            <person name="Kucharzyk K."/>
            <person name="Murdoch R.W."/>
            <person name="Higgins S."/>
            <person name="Loffler F."/>
        </authorList>
    </citation>
    <scope>NUCLEOTIDE SEQUENCE</scope>
</reference>
<sequence>MILAVTQFAQRVDGSINLRTLASIKQMSVACQRLLGRLDDPISLHLLFAQGTRQHVVLGTFDARLQHAGNLVIRQPIGRLDQHTGLNPG</sequence>
<dbReference type="EMBL" id="VSSQ01100021">
    <property type="protein sequence ID" value="MPN42335.1"/>
    <property type="molecule type" value="Genomic_DNA"/>
</dbReference>
<organism evidence="1">
    <name type="scientific">bioreactor metagenome</name>
    <dbReference type="NCBI Taxonomy" id="1076179"/>
    <lineage>
        <taxon>unclassified sequences</taxon>
        <taxon>metagenomes</taxon>
        <taxon>ecological metagenomes</taxon>
    </lineage>
</organism>
<gene>
    <name evidence="1" type="ORF">SDC9_189892</name>
</gene>
<protein>
    <submittedName>
        <fullName evidence="1">Uncharacterized protein</fullName>
    </submittedName>
</protein>
<dbReference type="AlphaFoldDB" id="A0A645HTE7"/>
<comment type="caution">
    <text evidence="1">The sequence shown here is derived from an EMBL/GenBank/DDBJ whole genome shotgun (WGS) entry which is preliminary data.</text>
</comment>
<dbReference type="InterPro" id="IPR019651">
    <property type="entry name" value="Glutamate_DH_NAD-spec"/>
</dbReference>
<accession>A0A645HTE7</accession>